<dbReference type="AlphaFoldDB" id="A0A4Z1GCC5"/>
<accession>A0A4Z1GCC5</accession>
<reference evidence="1 2" key="1">
    <citation type="submission" date="2017-12" db="EMBL/GenBank/DDBJ databases">
        <title>Comparative genomics of Botrytis spp.</title>
        <authorList>
            <person name="Valero-Jimenez C.A."/>
            <person name="Tapia P."/>
            <person name="Veloso J."/>
            <person name="Silva-Moreno E."/>
            <person name="Staats M."/>
            <person name="Valdes J.H."/>
            <person name="Van Kan J.A.L."/>
        </authorList>
    </citation>
    <scope>NUCLEOTIDE SEQUENCE [LARGE SCALE GENOMIC DNA]</scope>
    <source>
        <strain evidence="1 2">Bh0001</strain>
    </source>
</reference>
<proteinExistence type="predicted"/>
<dbReference type="EMBL" id="PQXK01000265">
    <property type="protein sequence ID" value="TGO33120.1"/>
    <property type="molecule type" value="Genomic_DNA"/>
</dbReference>
<comment type="caution">
    <text evidence="1">The sequence shown here is derived from an EMBL/GenBank/DDBJ whole genome shotgun (WGS) entry which is preliminary data.</text>
</comment>
<dbReference type="Proteomes" id="UP000297814">
    <property type="component" value="Unassembled WGS sequence"/>
</dbReference>
<sequence>MDVGCTTQWYWIEIEVEITRSKPLILMIKTDPDPMNSDFPIERMSTLFEILTATSRVGSSRSVMGSKRESCRAEIIAYSGRDVRRGSEEKVPMQPRREGDC</sequence>
<evidence type="ECO:0000313" key="1">
    <source>
        <dbReference type="EMBL" id="TGO33120.1"/>
    </source>
</evidence>
<keyword evidence="2" id="KW-1185">Reference proteome</keyword>
<gene>
    <name evidence="1" type="ORF">BHYA_0265g00090</name>
</gene>
<protein>
    <submittedName>
        <fullName evidence="1">Uncharacterized protein</fullName>
    </submittedName>
</protein>
<name>A0A4Z1GCC5_9HELO</name>
<evidence type="ECO:0000313" key="2">
    <source>
        <dbReference type="Proteomes" id="UP000297814"/>
    </source>
</evidence>
<organism evidence="1 2">
    <name type="scientific">Botrytis hyacinthi</name>
    <dbReference type="NCBI Taxonomy" id="278943"/>
    <lineage>
        <taxon>Eukaryota</taxon>
        <taxon>Fungi</taxon>
        <taxon>Dikarya</taxon>
        <taxon>Ascomycota</taxon>
        <taxon>Pezizomycotina</taxon>
        <taxon>Leotiomycetes</taxon>
        <taxon>Helotiales</taxon>
        <taxon>Sclerotiniaceae</taxon>
        <taxon>Botrytis</taxon>
    </lineage>
</organism>